<evidence type="ECO:0000256" key="1">
    <source>
        <dbReference type="ARBA" id="ARBA00008683"/>
    </source>
</evidence>
<feature type="region of interest" description="Disordered" evidence="5">
    <location>
        <begin position="1"/>
        <end position="21"/>
    </location>
</feature>
<dbReference type="Gene3D" id="3.90.226.10">
    <property type="entry name" value="2-enoyl-CoA Hydratase, Chain A, domain 1"/>
    <property type="match status" value="2"/>
</dbReference>
<evidence type="ECO:0000256" key="4">
    <source>
        <dbReference type="ARBA" id="ARBA00022825"/>
    </source>
</evidence>
<proteinExistence type="inferred from homology"/>
<keyword evidence="6" id="KW-1133">Transmembrane helix</keyword>
<name>A0A8J3B1F8_9BURK</name>
<reference evidence="8" key="1">
    <citation type="journal article" date="2014" name="Int. J. Syst. Evol. Microbiol.">
        <title>Complete genome sequence of Corynebacterium casei LMG S-19264T (=DSM 44701T), isolated from a smear-ripened cheese.</title>
        <authorList>
            <consortium name="US DOE Joint Genome Institute (JGI-PGF)"/>
            <person name="Walter F."/>
            <person name="Albersmeier A."/>
            <person name="Kalinowski J."/>
            <person name="Ruckert C."/>
        </authorList>
    </citation>
    <scope>NUCLEOTIDE SEQUENCE</scope>
    <source>
        <strain evidence="8">CCM 7664</strain>
    </source>
</reference>
<dbReference type="GO" id="GO:0006508">
    <property type="term" value="P:proteolysis"/>
    <property type="evidence" value="ECO:0007669"/>
    <property type="project" value="UniProtKB-KW"/>
</dbReference>
<dbReference type="InterPro" id="IPR047272">
    <property type="entry name" value="S49_SppA_C"/>
</dbReference>
<protein>
    <submittedName>
        <fullName evidence="8">Peptidase</fullName>
    </submittedName>
</protein>
<evidence type="ECO:0000313" key="9">
    <source>
        <dbReference type="Proteomes" id="UP000627205"/>
    </source>
</evidence>
<dbReference type="SUPFAM" id="SSF52096">
    <property type="entry name" value="ClpP/crotonase"/>
    <property type="match status" value="1"/>
</dbReference>
<keyword evidence="2" id="KW-0645">Protease</keyword>
<keyword evidence="9" id="KW-1185">Reference proteome</keyword>
<reference evidence="8" key="2">
    <citation type="submission" date="2020-09" db="EMBL/GenBank/DDBJ databases">
        <authorList>
            <person name="Sun Q."/>
            <person name="Sedlacek I."/>
        </authorList>
    </citation>
    <scope>NUCLEOTIDE SEQUENCE</scope>
    <source>
        <strain evidence="8">CCM 7664</strain>
    </source>
</reference>
<dbReference type="Pfam" id="PF01343">
    <property type="entry name" value="Peptidase_S49"/>
    <property type="match status" value="1"/>
</dbReference>
<dbReference type="InterPro" id="IPR029045">
    <property type="entry name" value="ClpP/crotonase-like_dom_sf"/>
</dbReference>
<organism evidence="8 9">
    <name type="scientific">Oxalicibacterium solurbis</name>
    <dbReference type="NCBI Taxonomy" id="69280"/>
    <lineage>
        <taxon>Bacteria</taxon>
        <taxon>Pseudomonadati</taxon>
        <taxon>Pseudomonadota</taxon>
        <taxon>Betaproteobacteria</taxon>
        <taxon>Burkholderiales</taxon>
        <taxon>Oxalobacteraceae</taxon>
        <taxon>Oxalicibacterium</taxon>
    </lineage>
</organism>
<dbReference type="RefSeq" id="WP_188419214.1">
    <property type="nucleotide sequence ID" value="NZ_BMDP01000001.1"/>
</dbReference>
<dbReference type="GO" id="GO:0008236">
    <property type="term" value="F:serine-type peptidase activity"/>
    <property type="evidence" value="ECO:0007669"/>
    <property type="project" value="UniProtKB-KW"/>
</dbReference>
<evidence type="ECO:0000259" key="7">
    <source>
        <dbReference type="Pfam" id="PF01343"/>
    </source>
</evidence>
<keyword evidence="3" id="KW-0378">Hydrolase</keyword>
<dbReference type="CDD" id="cd07023">
    <property type="entry name" value="S49_Sppa_N_C"/>
    <property type="match status" value="1"/>
</dbReference>
<feature type="transmembrane region" description="Helical" evidence="6">
    <location>
        <begin position="49"/>
        <end position="67"/>
    </location>
</feature>
<sequence length="332" mass="36039">MSNDNDQGSQPPAWQASAAQKKDGWEREVLEKLAFATLKEQRARRRWSIFFKLATLAVIGFGLWLVLGSSVSEMENVGPHTALIKLDGTIEAKGAVDAEAVVSALNKAYEDPGTVGVIMQINSPGGSPVQAGIINDEMTRLRAKYPKKPLYVVVTDICASGGYYIAAAADRIYVNKASIVGSIGVLMDGFGFTGAMEKLGVERRLLTAGENKGFLDPFSPQSEKQKLYAQNMLDEIHQQFIDVVRKGRGARLKEMPETFSGLVWSGAKSVDLGLADGFGTVESVAREQLKSTNVVDYTQREGLSDRVLRKFGAAAGASAVKAFTEQWMPNLR</sequence>
<evidence type="ECO:0000256" key="5">
    <source>
        <dbReference type="SAM" id="MobiDB-lite"/>
    </source>
</evidence>
<keyword evidence="4" id="KW-0720">Serine protease</keyword>
<dbReference type="InterPro" id="IPR002142">
    <property type="entry name" value="Peptidase_S49"/>
</dbReference>
<comment type="caution">
    <text evidence="8">The sequence shown here is derived from an EMBL/GenBank/DDBJ whole genome shotgun (WGS) entry which is preliminary data.</text>
</comment>
<dbReference type="PANTHER" id="PTHR42987">
    <property type="entry name" value="PEPTIDASE S49"/>
    <property type="match status" value="1"/>
</dbReference>
<keyword evidence="6" id="KW-0812">Transmembrane</keyword>
<dbReference type="PANTHER" id="PTHR42987:SF8">
    <property type="entry name" value="PROTEINASE"/>
    <property type="match status" value="1"/>
</dbReference>
<evidence type="ECO:0000256" key="3">
    <source>
        <dbReference type="ARBA" id="ARBA00022801"/>
    </source>
</evidence>
<dbReference type="AlphaFoldDB" id="A0A8J3B1F8"/>
<evidence type="ECO:0000313" key="8">
    <source>
        <dbReference type="EMBL" id="GGI53129.1"/>
    </source>
</evidence>
<accession>A0A8J3B1F8</accession>
<comment type="similarity">
    <text evidence="1">Belongs to the peptidase S49 family.</text>
</comment>
<evidence type="ECO:0000256" key="6">
    <source>
        <dbReference type="SAM" id="Phobius"/>
    </source>
</evidence>
<keyword evidence="6" id="KW-0472">Membrane</keyword>
<gene>
    <name evidence="8" type="ORF">GCM10011430_03030</name>
</gene>
<feature type="domain" description="Peptidase S49" evidence="7">
    <location>
        <begin position="145"/>
        <end position="290"/>
    </location>
</feature>
<feature type="compositionally biased region" description="Low complexity" evidence="5">
    <location>
        <begin position="7"/>
        <end position="19"/>
    </location>
</feature>
<dbReference type="Proteomes" id="UP000627205">
    <property type="component" value="Unassembled WGS sequence"/>
</dbReference>
<dbReference type="EMBL" id="BMDP01000001">
    <property type="protein sequence ID" value="GGI53129.1"/>
    <property type="molecule type" value="Genomic_DNA"/>
</dbReference>
<evidence type="ECO:0000256" key="2">
    <source>
        <dbReference type="ARBA" id="ARBA00022670"/>
    </source>
</evidence>